<evidence type="ECO:0000313" key="1">
    <source>
        <dbReference type="EMBL" id="MDQ8193423.1"/>
    </source>
</evidence>
<dbReference type="EMBL" id="JARXIC010000004">
    <property type="protein sequence ID" value="MDQ8193423.1"/>
    <property type="molecule type" value="Genomic_DNA"/>
</dbReference>
<name>A0ABU1AF99_9BACT</name>
<dbReference type="Proteomes" id="UP001243717">
    <property type="component" value="Unassembled WGS sequence"/>
</dbReference>
<comment type="caution">
    <text evidence="1">The sequence shown here is derived from an EMBL/GenBank/DDBJ whole genome shotgun (WGS) entry which is preliminary data.</text>
</comment>
<keyword evidence="2" id="KW-1185">Reference proteome</keyword>
<sequence length="63" mass="7040">MIGLLFVGARLVTPVVLLFLDCIRLMRFGLGSAVFTSEAPAMLVCVKNVEAVSWFLHIKVWFL</sequence>
<evidence type="ECO:0000313" key="2">
    <source>
        <dbReference type="Proteomes" id="UP001243717"/>
    </source>
</evidence>
<protein>
    <recommendedName>
        <fullName evidence="3">Secreted protein</fullName>
    </recommendedName>
</protein>
<feature type="non-terminal residue" evidence="1">
    <location>
        <position position="63"/>
    </location>
</feature>
<gene>
    <name evidence="1" type="ORF">QEH59_03240</name>
</gene>
<accession>A0ABU1AF99</accession>
<proteinExistence type="predicted"/>
<evidence type="ECO:0008006" key="3">
    <source>
        <dbReference type="Google" id="ProtNLM"/>
    </source>
</evidence>
<dbReference type="RefSeq" id="WP_308983918.1">
    <property type="nucleotide sequence ID" value="NZ_JARXIC010000004.1"/>
</dbReference>
<reference evidence="1 2" key="1">
    <citation type="submission" date="2023-04" db="EMBL/GenBank/DDBJ databases">
        <title>A novel bacteria isolated from coastal sediment.</title>
        <authorList>
            <person name="Liu X.-J."/>
            <person name="Du Z.-J."/>
        </authorList>
    </citation>
    <scope>NUCLEOTIDE SEQUENCE [LARGE SCALE GENOMIC DNA]</scope>
    <source>
        <strain evidence="1 2">SDUM461004</strain>
    </source>
</reference>
<organism evidence="1 2">
    <name type="scientific">Thalassobacterium sedimentorum</name>
    <dbReference type="NCBI Taxonomy" id="3041258"/>
    <lineage>
        <taxon>Bacteria</taxon>
        <taxon>Pseudomonadati</taxon>
        <taxon>Verrucomicrobiota</taxon>
        <taxon>Opitutia</taxon>
        <taxon>Puniceicoccales</taxon>
        <taxon>Coraliomargaritaceae</taxon>
        <taxon>Thalassobacterium</taxon>
    </lineage>
</organism>